<organism evidence="1">
    <name type="scientific">Rhizophora mucronata</name>
    <name type="common">Asiatic mangrove</name>
    <dbReference type="NCBI Taxonomy" id="61149"/>
    <lineage>
        <taxon>Eukaryota</taxon>
        <taxon>Viridiplantae</taxon>
        <taxon>Streptophyta</taxon>
        <taxon>Embryophyta</taxon>
        <taxon>Tracheophyta</taxon>
        <taxon>Spermatophyta</taxon>
        <taxon>Magnoliopsida</taxon>
        <taxon>eudicotyledons</taxon>
        <taxon>Gunneridae</taxon>
        <taxon>Pentapetalae</taxon>
        <taxon>rosids</taxon>
        <taxon>fabids</taxon>
        <taxon>Malpighiales</taxon>
        <taxon>Rhizophoraceae</taxon>
        <taxon>Rhizophora</taxon>
    </lineage>
</organism>
<evidence type="ECO:0000313" key="1">
    <source>
        <dbReference type="EMBL" id="MBX70949.1"/>
    </source>
</evidence>
<dbReference type="AlphaFoldDB" id="A0A2P2QVA2"/>
<name>A0A2P2QVA2_RHIMU</name>
<reference evidence="1" key="1">
    <citation type="submission" date="2018-02" db="EMBL/GenBank/DDBJ databases">
        <title>Rhizophora mucronata_Transcriptome.</title>
        <authorList>
            <person name="Meera S.P."/>
            <person name="Sreeshan A."/>
            <person name="Augustine A."/>
        </authorList>
    </citation>
    <scope>NUCLEOTIDE SEQUENCE</scope>
    <source>
        <tissue evidence="1">Leaf</tissue>
    </source>
</reference>
<dbReference type="EMBL" id="GGEC01090465">
    <property type="protein sequence ID" value="MBX70949.1"/>
    <property type="molecule type" value="Transcribed_RNA"/>
</dbReference>
<protein>
    <submittedName>
        <fullName evidence="1">Uncharacterized protein</fullName>
    </submittedName>
</protein>
<sequence>MCGEVMEERIFCSLCKDSDREWESSADLTAKTWPDLREVARETVAVEPWPMACPLDQFI</sequence>
<proteinExistence type="predicted"/>
<accession>A0A2P2QVA2</accession>